<comment type="similarity">
    <text evidence="1">Belongs to the universal stress protein A family.</text>
</comment>
<feature type="domain" description="UspA" evidence="2">
    <location>
        <begin position="149"/>
        <end position="291"/>
    </location>
</feature>
<dbReference type="Proteomes" id="UP001597641">
    <property type="component" value="Unassembled WGS sequence"/>
</dbReference>
<protein>
    <submittedName>
        <fullName evidence="3">Universal stress protein</fullName>
    </submittedName>
</protein>
<dbReference type="PANTHER" id="PTHR46268:SF6">
    <property type="entry name" value="UNIVERSAL STRESS PROTEIN UP12"/>
    <property type="match status" value="1"/>
</dbReference>
<evidence type="ECO:0000259" key="2">
    <source>
        <dbReference type="Pfam" id="PF00582"/>
    </source>
</evidence>
<dbReference type="Pfam" id="PF00582">
    <property type="entry name" value="Usp"/>
    <property type="match status" value="1"/>
</dbReference>
<accession>A0ABW6BM74</accession>
<proteinExistence type="inferred from homology"/>
<dbReference type="Gene3D" id="3.40.50.620">
    <property type="entry name" value="HUPs"/>
    <property type="match status" value="2"/>
</dbReference>
<dbReference type="EMBL" id="JBHUOX010000001">
    <property type="protein sequence ID" value="MFD2998988.1"/>
    <property type="molecule type" value="Genomic_DNA"/>
</dbReference>
<dbReference type="InterPro" id="IPR006016">
    <property type="entry name" value="UspA"/>
</dbReference>
<dbReference type="CDD" id="cd23659">
    <property type="entry name" value="USP_At3g01520-like"/>
    <property type="match status" value="1"/>
</dbReference>
<dbReference type="PANTHER" id="PTHR46268">
    <property type="entry name" value="STRESS RESPONSE PROTEIN NHAX"/>
    <property type="match status" value="1"/>
</dbReference>
<dbReference type="PRINTS" id="PR01438">
    <property type="entry name" value="UNVRSLSTRESS"/>
</dbReference>
<name>A0ABW6BM74_9BACT</name>
<dbReference type="InterPro" id="IPR006015">
    <property type="entry name" value="Universal_stress_UspA"/>
</dbReference>
<dbReference type="RefSeq" id="WP_377479715.1">
    <property type="nucleotide sequence ID" value="NZ_JBHUOX010000001.1"/>
</dbReference>
<evidence type="ECO:0000313" key="3">
    <source>
        <dbReference type="EMBL" id="MFD2998988.1"/>
    </source>
</evidence>
<dbReference type="SUPFAM" id="SSF52402">
    <property type="entry name" value="Adenine nucleotide alpha hydrolases-like"/>
    <property type="match status" value="2"/>
</dbReference>
<comment type="caution">
    <text evidence="3">The sequence shown here is derived from an EMBL/GenBank/DDBJ whole genome shotgun (WGS) entry which is preliminary data.</text>
</comment>
<dbReference type="InterPro" id="IPR014729">
    <property type="entry name" value="Rossmann-like_a/b/a_fold"/>
</dbReference>
<keyword evidence="4" id="KW-1185">Reference proteome</keyword>
<reference evidence="4" key="1">
    <citation type="journal article" date="2019" name="Int. J. Syst. Evol. Microbiol.">
        <title>The Global Catalogue of Microorganisms (GCM) 10K type strain sequencing project: providing services to taxonomists for standard genome sequencing and annotation.</title>
        <authorList>
            <consortium name="The Broad Institute Genomics Platform"/>
            <consortium name="The Broad Institute Genome Sequencing Center for Infectious Disease"/>
            <person name="Wu L."/>
            <person name="Ma J."/>
        </authorList>
    </citation>
    <scope>NUCLEOTIDE SEQUENCE [LARGE SCALE GENOMIC DNA]</scope>
    <source>
        <strain evidence="4">KCTC 23984</strain>
    </source>
</reference>
<sequence>MNTLKRLLIGLDLTTMDDTLIHYAAFLCAELQIEQVCFIHVEKSLEVPAELRQNLQREAVSAEEGLRQMIASKLAPAFGQLTMVETEILVEEGTPLKELLHWAKIKDIDLMLVGRKLRLRGSGVLAQKILRSGRLSVLFVPEMYEPRLRRIVVSVDFSKYSEMAMDRVLHSALSKPEVQVVCLHVYEVPTGYITLGISYEDFDKRMQEFAREKYQHMMERFPELQNRAQLVLVRQGEHDDIGELVVIEAKRARADMLVIGAKGMSAAALFVIGSVTEKILRHDMDVPLLVFKNKDEEIGFLDALIDR</sequence>
<gene>
    <name evidence="3" type="ORF">ACFS7Z_01335</name>
</gene>
<organism evidence="3 4">
    <name type="scientific">Pontibacter toksunensis</name>
    <dbReference type="NCBI Taxonomy" id="1332631"/>
    <lineage>
        <taxon>Bacteria</taxon>
        <taxon>Pseudomonadati</taxon>
        <taxon>Bacteroidota</taxon>
        <taxon>Cytophagia</taxon>
        <taxon>Cytophagales</taxon>
        <taxon>Hymenobacteraceae</taxon>
        <taxon>Pontibacter</taxon>
    </lineage>
</organism>
<evidence type="ECO:0000313" key="4">
    <source>
        <dbReference type="Proteomes" id="UP001597641"/>
    </source>
</evidence>
<evidence type="ECO:0000256" key="1">
    <source>
        <dbReference type="ARBA" id="ARBA00008791"/>
    </source>
</evidence>